<dbReference type="NCBIfam" id="TIGR04520">
    <property type="entry name" value="ECF_ATPase_1"/>
    <property type="match status" value="1"/>
</dbReference>
<dbReference type="InterPro" id="IPR003593">
    <property type="entry name" value="AAA+_ATPase"/>
</dbReference>
<keyword evidence="10" id="KW-1133">Transmembrane helix</keyword>
<protein>
    <submittedName>
        <fullName evidence="12">Energy-coupling factor transporter ATPase</fullName>
    </submittedName>
</protein>
<feature type="transmembrane region" description="Helical" evidence="10">
    <location>
        <begin position="120"/>
        <end position="144"/>
    </location>
</feature>
<proteinExistence type="inferred from homology"/>
<feature type="compositionally biased region" description="Low complexity" evidence="9">
    <location>
        <begin position="207"/>
        <end position="225"/>
    </location>
</feature>
<reference evidence="12 13" key="1">
    <citation type="submission" date="2021-11" db="EMBL/GenBank/DDBJ databases">
        <title>Draft genome sequence of Paenibacillus profundus YoMME, a new Gram-positive bacteria with exoelectrogenic properties.</title>
        <authorList>
            <person name="Hubenova Y."/>
            <person name="Hubenova E."/>
            <person name="Manasiev Y."/>
            <person name="Peykov S."/>
            <person name="Mitov M."/>
        </authorList>
    </citation>
    <scope>NUCLEOTIDE SEQUENCE [LARGE SCALE GENOMIC DNA]</scope>
    <source>
        <strain evidence="12 13">YoMME</strain>
    </source>
</reference>
<dbReference type="PANTHER" id="PTHR43553">
    <property type="entry name" value="HEAVY METAL TRANSPORTER"/>
    <property type="match status" value="1"/>
</dbReference>
<sequence>MPSFNKSGGSRLPNQSEALKKAVIIAIFSAVAVVLGFVEAMLPVQTILPIPGAKLGLANVMILACLYFLNGRDALMLVVLKTLLMTLMLGTFSAFLFSFLGSLFSFIVMYAILKIGRDSVSLIGISVVGGAAHNAGQLTAAYIVFGTANIFYYLPALLITGVVTGIFIGIAVKYIVAALEKLPLFDTWTPQVDASAADGKRRTLSVEQEPVQAAQPHQAVPAPAHTQQSASHPSLESSAAHDLNPGDAIVMKDVHFQYGGKQKLFSGISLHIPHGQWVSIVGPNGSGKSTLIKLLNGLFMPYAGHIYVNGLHLDDSSVGEIRRRVGFLFQNPDNQFFATTVKDDIAFGMENRCVSREEMERQIAEVAAEFRVDQWLERHPAELSGGQKQRVAIAGIMVLRPDIIIFDEATSMLDERSKRELTAQLQQMHASSRYTIISVTHDAEEILASDRAIVLKEGQIAADMRPSELFHKEELMRECRLQPPFTLALSQALQARGIGVADTNDERELVNSLWPLCEQNG</sequence>
<feature type="region of interest" description="Disordered" evidence="9">
    <location>
        <begin position="205"/>
        <end position="240"/>
    </location>
</feature>
<keyword evidence="10" id="KW-0812">Transmembrane</keyword>
<evidence type="ECO:0000256" key="1">
    <source>
        <dbReference type="ARBA" id="ARBA00004202"/>
    </source>
</evidence>
<evidence type="ECO:0000313" key="13">
    <source>
        <dbReference type="Proteomes" id="UP001199916"/>
    </source>
</evidence>
<evidence type="ECO:0000256" key="10">
    <source>
        <dbReference type="SAM" id="Phobius"/>
    </source>
</evidence>
<dbReference type="InterPro" id="IPR003439">
    <property type="entry name" value="ABC_transporter-like_ATP-bd"/>
</dbReference>
<evidence type="ECO:0000256" key="7">
    <source>
        <dbReference type="ARBA" id="ARBA00022967"/>
    </source>
</evidence>
<evidence type="ECO:0000313" key="12">
    <source>
        <dbReference type="EMBL" id="MCE5169149.1"/>
    </source>
</evidence>
<dbReference type="PROSITE" id="PS50893">
    <property type="entry name" value="ABC_TRANSPORTER_2"/>
    <property type="match status" value="1"/>
</dbReference>
<dbReference type="InterPro" id="IPR015856">
    <property type="entry name" value="ABC_transpr_CbiO/EcfA_su"/>
</dbReference>
<dbReference type="InterPro" id="IPR010898">
    <property type="entry name" value="Hpre_diP_synth_I"/>
</dbReference>
<dbReference type="SUPFAM" id="SSF52540">
    <property type="entry name" value="P-loop containing nucleoside triphosphate hydrolases"/>
    <property type="match status" value="1"/>
</dbReference>
<keyword evidence="13" id="KW-1185">Reference proteome</keyword>
<feature type="domain" description="ABC transporter" evidence="11">
    <location>
        <begin position="249"/>
        <end position="482"/>
    </location>
</feature>
<dbReference type="NCBIfam" id="NF010167">
    <property type="entry name" value="PRK13648.1"/>
    <property type="match status" value="1"/>
</dbReference>
<dbReference type="InterPro" id="IPR027417">
    <property type="entry name" value="P-loop_NTPase"/>
</dbReference>
<feature type="transmembrane region" description="Helical" evidence="10">
    <location>
        <begin position="22"/>
        <end position="40"/>
    </location>
</feature>
<dbReference type="CDD" id="cd03225">
    <property type="entry name" value="ABC_cobalt_CbiO_domain1"/>
    <property type="match status" value="1"/>
</dbReference>
<dbReference type="InterPro" id="IPR050095">
    <property type="entry name" value="ECF_ABC_transporter_ATP-bd"/>
</dbReference>
<evidence type="ECO:0000259" key="11">
    <source>
        <dbReference type="PROSITE" id="PS50893"/>
    </source>
</evidence>
<dbReference type="PROSITE" id="PS00211">
    <property type="entry name" value="ABC_TRANSPORTER_1"/>
    <property type="match status" value="1"/>
</dbReference>
<dbReference type="SMART" id="SM00382">
    <property type="entry name" value="AAA"/>
    <property type="match status" value="1"/>
</dbReference>
<gene>
    <name evidence="12" type="ORF">LQV63_07490</name>
</gene>
<evidence type="ECO:0000256" key="6">
    <source>
        <dbReference type="ARBA" id="ARBA00022840"/>
    </source>
</evidence>
<organism evidence="12 13">
    <name type="scientific">Paenibacillus profundus</name>
    <dbReference type="NCBI Taxonomy" id="1173085"/>
    <lineage>
        <taxon>Bacteria</taxon>
        <taxon>Bacillati</taxon>
        <taxon>Bacillota</taxon>
        <taxon>Bacilli</taxon>
        <taxon>Bacillales</taxon>
        <taxon>Paenibacillaceae</taxon>
        <taxon>Paenibacillus</taxon>
    </lineage>
</organism>
<accession>A0ABS8YHZ3</accession>
<keyword evidence="7" id="KW-1278">Translocase</keyword>
<dbReference type="Pfam" id="PF07456">
    <property type="entry name" value="Hpre_diP_synt_I"/>
    <property type="match status" value="1"/>
</dbReference>
<dbReference type="InterPro" id="IPR030947">
    <property type="entry name" value="EcfA_1"/>
</dbReference>
<keyword evidence="4" id="KW-1003">Cell membrane</keyword>
<name>A0ABS8YHZ3_9BACL</name>
<dbReference type="InterPro" id="IPR017871">
    <property type="entry name" value="ABC_transporter-like_CS"/>
</dbReference>
<keyword evidence="3" id="KW-0813">Transport</keyword>
<evidence type="ECO:0000256" key="8">
    <source>
        <dbReference type="ARBA" id="ARBA00023136"/>
    </source>
</evidence>
<feature type="transmembrane region" description="Helical" evidence="10">
    <location>
        <begin position="150"/>
        <end position="176"/>
    </location>
</feature>
<comment type="similarity">
    <text evidence="2">Belongs to the ABC transporter superfamily.</text>
</comment>
<keyword evidence="5" id="KW-0547">Nucleotide-binding</keyword>
<dbReference type="RefSeq" id="WP_233696230.1">
    <property type="nucleotide sequence ID" value="NZ_JAJNBZ010000004.1"/>
</dbReference>
<dbReference type="Proteomes" id="UP001199916">
    <property type="component" value="Unassembled WGS sequence"/>
</dbReference>
<evidence type="ECO:0000256" key="2">
    <source>
        <dbReference type="ARBA" id="ARBA00005417"/>
    </source>
</evidence>
<dbReference type="EMBL" id="JAJNBZ010000004">
    <property type="protein sequence ID" value="MCE5169149.1"/>
    <property type="molecule type" value="Genomic_DNA"/>
</dbReference>
<feature type="transmembrane region" description="Helical" evidence="10">
    <location>
        <begin position="89"/>
        <end position="113"/>
    </location>
</feature>
<dbReference type="Gene3D" id="3.40.50.300">
    <property type="entry name" value="P-loop containing nucleotide triphosphate hydrolases"/>
    <property type="match status" value="1"/>
</dbReference>
<keyword evidence="8 10" id="KW-0472">Membrane</keyword>
<comment type="subcellular location">
    <subcellularLocation>
        <location evidence="1">Cell membrane</location>
        <topology evidence="1">Peripheral membrane protein</topology>
    </subcellularLocation>
</comment>
<comment type="caution">
    <text evidence="12">The sequence shown here is derived from an EMBL/GenBank/DDBJ whole genome shotgun (WGS) entry which is preliminary data.</text>
</comment>
<evidence type="ECO:0000256" key="9">
    <source>
        <dbReference type="SAM" id="MobiDB-lite"/>
    </source>
</evidence>
<dbReference type="Gene3D" id="1.10.1760.20">
    <property type="match status" value="1"/>
</dbReference>
<keyword evidence="6" id="KW-0067">ATP-binding</keyword>
<dbReference type="Pfam" id="PF00005">
    <property type="entry name" value="ABC_tran"/>
    <property type="match status" value="1"/>
</dbReference>
<evidence type="ECO:0000256" key="3">
    <source>
        <dbReference type="ARBA" id="ARBA00022448"/>
    </source>
</evidence>
<evidence type="ECO:0000256" key="4">
    <source>
        <dbReference type="ARBA" id="ARBA00022475"/>
    </source>
</evidence>
<feature type="transmembrane region" description="Helical" evidence="10">
    <location>
        <begin position="52"/>
        <end position="69"/>
    </location>
</feature>
<feature type="compositionally biased region" description="Polar residues" evidence="9">
    <location>
        <begin position="226"/>
        <end position="237"/>
    </location>
</feature>
<evidence type="ECO:0000256" key="5">
    <source>
        <dbReference type="ARBA" id="ARBA00022741"/>
    </source>
</evidence>
<dbReference type="PANTHER" id="PTHR43553:SF24">
    <property type="entry name" value="ENERGY-COUPLING FACTOR TRANSPORTER ATP-BINDING PROTEIN ECFA1"/>
    <property type="match status" value="1"/>
</dbReference>